<dbReference type="PROSITE" id="PS51910">
    <property type="entry name" value="GH18_2"/>
    <property type="match status" value="1"/>
</dbReference>
<feature type="domain" description="GH18" evidence="9">
    <location>
        <begin position="439"/>
        <end position="824"/>
    </location>
</feature>
<evidence type="ECO:0000259" key="9">
    <source>
        <dbReference type="PROSITE" id="PS51910"/>
    </source>
</evidence>
<dbReference type="EMBL" id="JATAAI010000001">
    <property type="protein sequence ID" value="KAK1748111.1"/>
    <property type="molecule type" value="Genomic_DNA"/>
</dbReference>
<dbReference type="GO" id="GO:0005576">
    <property type="term" value="C:extracellular region"/>
    <property type="evidence" value="ECO:0007669"/>
    <property type="project" value="InterPro"/>
</dbReference>
<dbReference type="InterPro" id="IPR001579">
    <property type="entry name" value="Glyco_hydro_18_chit_AS"/>
</dbReference>
<keyword evidence="5 6" id="KW-0326">Glycosidase</keyword>
<dbReference type="CDD" id="cd06548">
    <property type="entry name" value="GH18_chitinase"/>
    <property type="match status" value="1"/>
</dbReference>
<dbReference type="GO" id="GO:0005975">
    <property type="term" value="P:carbohydrate metabolic process"/>
    <property type="evidence" value="ECO:0007669"/>
    <property type="project" value="InterPro"/>
</dbReference>
<dbReference type="InterPro" id="IPR036508">
    <property type="entry name" value="Chitin-bd_dom_sf"/>
</dbReference>
<name>A0AAD8YN04_9STRA</name>
<evidence type="ECO:0000259" key="8">
    <source>
        <dbReference type="PROSITE" id="PS50940"/>
    </source>
</evidence>
<dbReference type="PANTHER" id="PTHR11177:SF317">
    <property type="entry name" value="CHITINASE 12-RELATED"/>
    <property type="match status" value="1"/>
</dbReference>
<dbReference type="PROSITE" id="PS01095">
    <property type="entry name" value="GH18_1"/>
    <property type="match status" value="1"/>
</dbReference>
<proteinExistence type="inferred from homology"/>
<evidence type="ECO:0000256" key="4">
    <source>
        <dbReference type="ARBA" id="ARBA00023157"/>
    </source>
</evidence>
<keyword evidence="3 6" id="KW-0378">Hydrolase</keyword>
<comment type="similarity">
    <text evidence="1">Belongs to the glycosyl hydrolase 18 family. Chitinase class II subfamily.</text>
</comment>
<gene>
    <name evidence="10" type="ORF">QTG54_000050</name>
</gene>
<evidence type="ECO:0000256" key="2">
    <source>
        <dbReference type="ARBA" id="ARBA00022669"/>
    </source>
</evidence>
<dbReference type="GO" id="GO:0006032">
    <property type="term" value="P:chitin catabolic process"/>
    <property type="evidence" value="ECO:0007669"/>
    <property type="project" value="TreeGrafter"/>
</dbReference>
<evidence type="ECO:0000256" key="6">
    <source>
        <dbReference type="RuleBase" id="RU000489"/>
    </source>
</evidence>
<dbReference type="Gene3D" id="3.10.50.10">
    <property type="match status" value="1"/>
</dbReference>
<protein>
    <submittedName>
        <fullName evidence="10">Chitinase</fullName>
        <ecNumber evidence="10">3.2.1.14</ecNumber>
    </submittedName>
</protein>
<comment type="caution">
    <text evidence="10">The sequence shown here is derived from an EMBL/GenBank/DDBJ whole genome shotgun (WGS) entry which is preliminary data.</text>
</comment>
<evidence type="ECO:0000313" key="10">
    <source>
        <dbReference type="EMBL" id="KAK1748111.1"/>
    </source>
</evidence>
<dbReference type="InterPro" id="IPR002557">
    <property type="entry name" value="Chitin-bd_dom"/>
</dbReference>
<dbReference type="GO" id="GO:0008061">
    <property type="term" value="F:chitin binding"/>
    <property type="evidence" value="ECO:0007669"/>
    <property type="project" value="UniProtKB-KW"/>
</dbReference>
<dbReference type="SMART" id="SM00494">
    <property type="entry name" value="ChtBD2"/>
    <property type="match status" value="1"/>
</dbReference>
<dbReference type="Gene3D" id="3.20.20.80">
    <property type="entry name" value="Glycosidases"/>
    <property type="match status" value="1"/>
</dbReference>
<dbReference type="SUPFAM" id="SSF57625">
    <property type="entry name" value="Invertebrate chitin-binding proteins"/>
    <property type="match status" value="1"/>
</dbReference>
<keyword evidence="2" id="KW-0147">Chitin-binding</keyword>
<evidence type="ECO:0000313" key="11">
    <source>
        <dbReference type="Proteomes" id="UP001224775"/>
    </source>
</evidence>
<dbReference type="PROSITE" id="PS50940">
    <property type="entry name" value="CHIT_BIND_II"/>
    <property type="match status" value="1"/>
</dbReference>
<dbReference type="InterPro" id="IPR004302">
    <property type="entry name" value="Cellulose/chitin-bd_N"/>
</dbReference>
<dbReference type="InterPro" id="IPR029070">
    <property type="entry name" value="Chitinase_insertion_sf"/>
</dbReference>
<dbReference type="Gene3D" id="2.170.140.10">
    <property type="entry name" value="Chitin binding domain"/>
    <property type="match status" value="1"/>
</dbReference>
<accession>A0AAD8YN04</accession>
<sequence length="1167" mass="128832">MVANLMQPPNTSTAMTMTMMNRRRRRSGSCSCTTSSISTNNNLMSAAATVFLLLQLLLLNQTNITPTNAHGYLSSPRSRNYVAFQDRLWSEEDAMGSLTPVPWPEDCPHCLNRGGVLAQCGLHEVLEAGTGLTITRNYDIPKNYKGEPMPPNIQATYTEGDIIDVEVLVTTHHKGHFVFSACPVVATPSNIDIPVNQNPTQECFDNYKLTLVEDTLYNANIDKRFPERIYLAPASKLDWKNEGPTIQPVTGAKYKLQLQLPQGLHGEVVLLQWYYLTANSCKHVGYDGYSWPEEWGGDVLLYERLPDCENVPVDGNGVPEQFWNCAEVKITPLKPVEEDSPKEEFKQCADSSYSYYEATEDCTGYVYCMSGGSIDGPYECGTGQLYDSDSQRCNWEDKVFSCGSKEQAEPGVPTPLPTPKPTAKNALLDWEPVPRPHDKVIIGYYASWQWYDRDGLAAPINMDFSKITRANFAFFQITEEGEIYGTDSWADPITLFGPYDWMAEDGFQYCSWDEPGAPPKCGYHFYNEGLIYLSHQAGTEVYPSIGGWTLSDPFPPMAANAKARKNFADNCVKLIKEYNFDGIDLDWEYPGYADHSGTPDDTVNFNLLLDDVRAALDELGEETGRFYGLTAALPCGPSLIGNQDVAHVSSVLTELNLMTYDLHGAWNAETGVNAPLYDQKDSPELSVHGCVKNWEAGGAPPEKINIGFPFYGRSFIGATGLYQPHSGVDDATWHQDEGVPQFYNIYNLLSTMVQNRDDQTMTQIAYFHTGNMVSYDDERAICDKTEYAMDNGHLGYIIWELSGDMLDDGSTPLLDAANAKLANPSIDCADMGNGVSASYLIAEAGGEAAGEVAEDKPKFYPHFDSSTCLSDGLQPSWLQAADISDNPNDCCRNHFPWNTDCVAQSTAIEGDIFYPASGSYSCKSDGKQPVYMAKDDLFNTEEDCCKYHFSWVAVEDCISNGKATTTTTTTTTSSTTTSTTTTTTTSRAATTTKSTATTGTTTITTTKATAGQVVPAETTTTKATVGQVVPAETTTTKATAGQMVPAEATADQPVPYDQSTLFFPLFENGITKCQNEGTPTSWLSVNDFKSTLDECCRSYASNYDDCMTTSYETDLRYYPDFQKMSCVSEEDGTPGNWMSDDYFRWNEKRCCKTFFASARSSSCSKLL</sequence>
<evidence type="ECO:0000256" key="7">
    <source>
        <dbReference type="SAM" id="MobiDB-lite"/>
    </source>
</evidence>
<dbReference type="SMART" id="SM00636">
    <property type="entry name" value="Glyco_18"/>
    <property type="match status" value="1"/>
</dbReference>
<dbReference type="AlphaFoldDB" id="A0AAD8YN04"/>
<dbReference type="InterPro" id="IPR017853">
    <property type="entry name" value="GH"/>
</dbReference>
<dbReference type="Pfam" id="PF00704">
    <property type="entry name" value="Glyco_hydro_18"/>
    <property type="match status" value="1"/>
</dbReference>
<dbReference type="GO" id="GO:0008843">
    <property type="term" value="F:endochitinase activity"/>
    <property type="evidence" value="ECO:0007669"/>
    <property type="project" value="UniProtKB-EC"/>
</dbReference>
<dbReference type="InterPro" id="IPR011583">
    <property type="entry name" value="Chitinase_II/V-like_cat"/>
</dbReference>
<reference evidence="10" key="1">
    <citation type="submission" date="2023-06" db="EMBL/GenBank/DDBJ databases">
        <title>Survivors Of The Sea: Transcriptome response of Skeletonema marinoi to long-term dormancy.</title>
        <authorList>
            <person name="Pinder M.I.M."/>
            <person name="Kourtchenko O."/>
            <person name="Robertson E.K."/>
            <person name="Larsson T."/>
            <person name="Maumus F."/>
            <person name="Osuna-Cruz C.M."/>
            <person name="Vancaester E."/>
            <person name="Stenow R."/>
            <person name="Vandepoele K."/>
            <person name="Ploug H."/>
            <person name="Bruchert V."/>
            <person name="Godhe A."/>
            <person name="Topel M."/>
        </authorList>
    </citation>
    <scope>NUCLEOTIDE SEQUENCE</scope>
    <source>
        <strain evidence="10">R05AC</strain>
    </source>
</reference>
<evidence type="ECO:0000256" key="5">
    <source>
        <dbReference type="ARBA" id="ARBA00023295"/>
    </source>
</evidence>
<dbReference type="InterPro" id="IPR001223">
    <property type="entry name" value="Glyco_hydro18_cat"/>
</dbReference>
<evidence type="ECO:0000256" key="1">
    <source>
        <dbReference type="ARBA" id="ARBA00009121"/>
    </source>
</evidence>
<evidence type="ECO:0000256" key="3">
    <source>
        <dbReference type="ARBA" id="ARBA00022801"/>
    </source>
</evidence>
<keyword evidence="11" id="KW-1185">Reference proteome</keyword>
<organism evidence="10 11">
    <name type="scientific">Skeletonema marinoi</name>
    <dbReference type="NCBI Taxonomy" id="267567"/>
    <lineage>
        <taxon>Eukaryota</taxon>
        <taxon>Sar</taxon>
        <taxon>Stramenopiles</taxon>
        <taxon>Ochrophyta</taxon>
        <taxon>Bacillariophyta</taxon>
        <taxon>Coscinodiscophyceae</taxon>
        <taxon>Thalassiosirophycidae</taxon>
        <taxon>Thalassiosirales</taxon>
        <taxon>Skeletonemataceae</taxon>
        <taxon>Skeletonema</taxon>
        <taxon>Skeletonema marinoi-dohrnii complex</taxon>
    </lineage>
</organism>
<dbReference type="SUPFAM" id="SSF51445">
    <property type="entry name" value="(Trans)glycosidases"/>
    <property type="match status" value="1"/>
</dbReference>
<dbReference type="Pfam" id="PF03067">
    <property type="entry name" value="LPMO_10"/>
    <property type="match status" value="1"/>
</dbReference>
<feature type="domain" description="Chitin-binding type-2" evidence="8">
    <location>
        <begin position="345"/>
        <end position="404"/>
    </location>
</feature>
<dbReference type="PANTHER" id="PTHR11177">
    <property type="entry name" value="CHITINASE"/>
    <property type="match status" value="1"/>
</dbReference>
<keyword evidence="4" id="KW-1015">Disulfide bond</keyword>
<feature type="region of interest" description="Disordered" evidence="7">
    <location>
        <begin position="965"/>
        <end position="993"/>
    </location>
</feature>
<dbReference type="EC" id="3.2.1.14" evidence="10"/>
<dbReference type="Proteomes" id="UP001224775">
    <property type="component" value="Unassembled WGS sequence"/>
</dbReference>
<dbReference type="Pfam" id="PF01607">
    <property type="entry name" value="CBM_14"/>
    <property type="match status" value="1"/>
</dbReference>
<dbReference type="InterPro" id="IPR050314">
    <property type="entry name" value="Glycosyl_Hydrlase_18"/>
</dbReference>